<feature type="transmembrane region" description="Helical" evidence="6">
    <location>
        <begin position="143"/>
        <end position="167"/>
    </location>
</feature>
<keyword evidence="3 6" id="KW-1133">Transmembrane helix</keyword>
<dbReference type="PIRSF" id="PIRSF006648">
    <property type="entry name" value="DrrB"/>
    <property type="match status" value="1"/>
</dbReference>
<feature type="transmembrane region" description="Helical" evidence="6">
    <location>
        <begin position="108"/>
        <end position="131"/>
    </location>
</feature>
<feature type="transmembrane region" description="Helical" evidence="6">
    <location>
        <begin position="66"/>
        <end position="87"/>
    </location>
</feature>
<dbReference type="Proteomes" id="UP001205740">
    <property type="component" value="Unassembled WGS sequence"/>
</dbReference>
<dbReference type="PANTHER" id="PTHR43229:SF2">
    <property type="entry name" value="NODULATION PROTEIN J"/>
    <property type="match status" value="1"/>
</dbReference>
<dbReference type="InterPro" id="IPR051784">
    <property type="entry name" value="Nod_factor_ABC_transporter"/>
</dbReference>
<proteinExistence type="inferred from homology"/>
<accession>A0ABT1H5B4</accession>
<comment type="caution">
    <text evidence="8">The sequence shown here is derived from an EMBL/GenBank/DDBJ whole genome shotgun (WGS) entry which is preliminary data.</text>
</comment>
<dbReference type="InterPro" id="IPR047817">
    <property type="entry name" value="ABC2_TM_bact-type"/>
</dbReference>
<evidence type="ECO:0000313" key="9">
    <source>
        <dbReference type="Proteomes" id="UP001205740"/>
    </source>
</evidence>
<evidence type="ECO:0000256" key="2">
    <source>
        <dbReference type="ARBA" id="ARBA00022692"/>
    </source>
</evidence>
<dbReference type="InterPro" id="IPR013525">
    <property type="entry name" value="ABC2_TM"/>
</dbReference>
<feature type="transmembrane region" description="Helical" evidence="6">
    <location>
        <begin position="33"/>
        <end position="54"/>
    </location>
</feature>
<evidence type="ECO:0000313" key="8">
    <source>
        <dbReference type="EMBL" id="MCP2161937.1"/>
    </source>
</evidence>
<gene>
    <name evidence="8" type="ORF">LX12_003136</name>
</gene>
<protein>
    <recommendedName>
        <fullName evidence="6">Transport permease protein</fullName>
    </recommendedName>
</protein>
<dbReference type="RefSeq" id="WP_253655500.1">
    <property type="nucleotide sequence ID" value="NZ_BAAAOE010000001.1"/>
</dbReference>
<sequence>MTAAVVRDRGVVPFLVDCEVVAVRNLRIIARNLQMLLGVVLQPLMFVLLFSYVFGDALGGDRYREFLIGGIMAQTVTFNAGYTALGLSEDLAAGMVDRMRSLPMSRMAIIVGRTVSDLTINVVGLAVMTAAGYAVGFRISEGFWFAVGSFGTALVFGFALSWVGAIIGLVSASAQAAQTLLMTVVFPVSFVSSAFIPSRLLPEPLRFLASWNPVTAVARSFRQGFGNPISANPSVREPITWASQHAQAYTMICSAVILAVAVPIATRILDRRLSDR</sequence>
<evidence type="ECO:0000256" key="5">
    <source>
        <dbReference type="ARBA" id="ARBA00023251"/>
    </source>
</evidence>
<feature type="domain" description="ABC transmembrane type-2" evidence="7">
    <location>
        <begin position="34"/>
        <end position="272"/>
    </location>
</feature>
<name>A0ABT1H5B4_9NOCA</name>
<dbReference type="PROSITE" id="PS51012">
    <property type="entry name" value="ABC_TM2"/>
    <property type="match status" value="1"/>
</dbReference>
<keyword evidence="2 6" id="KW-0812">Transmembrane</keyword>
<evidence type="ECO:0000256" key="6">
    <source>
        <dbReference type="RuleBase" id="RU361157"/>
    </source>
</evidence>
<dbReference type="InterPro" id="IPR000412">
    <property type="entry name" value="ABC_2_transport"/>
</dbReference>
<keyword evidence="5" id="KW-0046">Antibiotic resistance</keyword>
<dbReference type="PANTHER" id="PTHR43229">
    <property type="entry name" value="NODULATION PROTEIN J"/>
    <property type="match status" value="1"/>
</dbReference>
<dbReference type="EMBL" id="JAMTCG010000005">
    <property type="protein sequence ID" value="MCP2161937.1"/>
    <property type="molecule type" value="Genomic_DNA"/>
</dbReference>
<comment type="subcellular location">
    <subcellularLocation>
        <location evidence="6">Cell membrane</location>
        <topology evidence="6">Multi-pass membrane protein</topology>
    </subcellularLocation>
    <subcellularLocation>
        <location evidence="1">Membrane</location>
        <topology evidence="1">Multi-pass membrane protein</topology>
    </subcellularLocation>
</comment>
<keyword evidence="6" id="KW-1003">Cell membrane</keyword>
<keyword evidence="4 6" id="KW-0472">Membrane</keyword>
<feature type="transmembrane region" description="Helical" evidence="6">
    <location>
        <begin position="179"/>
        <end position="196"/>
    </location>
</feature>
<evidence type="ECO:0000256" key="3">
    <source>
        <dbReference type="ARBA" id="ARBA00022989"/>
    </source>
</evidence>
<evidence type="ECO:0000259" key="7">
    <source>
        <dbReference type="PROSITE" id="PS51012"/>
    </source>
</evidence>
<keyword evidence="6" id="KW-0813">Transport</keyword>
<evidence type="ECO:0000256" key="1">
    <source>
        <dbReference type="ARBA" id="ARBA00004141"/>
    </source>
</evidence>
<organism evidence="8 9">
    <name type="scientific">Williamsia serinedens</name>
    <dbReference type="NCBI Taxonomy" id="391736"/>
    <lineage>
        <taxon>Bacteria</taxon>
        <taxon>Bacillati</taxon>
        <taxon>Actinomycetota</taxon>
        <taxon>Actinomycetes</taxon>
        <taxon>Mycobacteriales</taxon>
        <taxon>Nocardiaceae</taxon>
        <taxon>Williamsia</taxon>
    </lineage>
</organism>
<keyword evidence="9" id="KW-1185">Reference proteome</keyword>
<reference evidence="8 9" key="1">
    <citation type="submission" date="2022-06" db="EMBL/GenBank/DDBJ databases">
        <title>Genomic Encyclopedia of Archaeal and Bacterial Type Strains, Phase II (KMG-II): from individual species to whole genera.</title>
        <authorList>
            <person name="Goeker M."/>
        </authorList>
    </citation>
    <scope>NUCLEOTIDE SEQUENCE [LARGE SCALE GENOMIC DNA]</scope>
    <source>
        <strain evidence="8 9">DSM 45037</strain>
    </source>
</reference>
<dbReference type="Pfam" id="PF01061">
    <property type="entry name" value="ABC2_membrane"/>
    <property type="match status" value="1"/>
</dbReference>
<comment type="similarity">
    <text evidence="6">Belongs to the ABC-2 integral membrane protein family.</text>
</comment>
<evidence type="ECO:0000256" key="4">
    <source>
        <dbReference type="ARBA" id="ARBA00023136"/>
    </source>
</evidence>
<feature type="transmembrane region" description="Helical" evidence="6">
    <location>
        <begin position="248"/>
        <end position="269"/>
    </location>
</feature>